<dbReference type="EMBL" id="MU825883">
    <property type="protein sequence ID" value="KAJ7384974.1"/>
    <property type="molecule type" value="Genomic_DNA"/>
</dbReference>
<comment type="caution">
    <text evidence="6">The sequence shown here is derived from an EMBL/GenBank/DDBJ whole genome shotgun (WGS) entry which is preliminary data.</text>
</comment>
<feature type="domain" description="LIM zinc-binding" evidence="5">
    <location>
        <begin position="94"/>
        <end position="154"/>
    </location>
</feature>
<dbReference type="GO" id="GO:0001666">
    <property type="term" value="P:response to hypoxia"/>
    <property type="evidence" value="ECO:0007669"/>
    <property type="project" value="TreeGrafter"/>
</dbReference>
<keyword evidence="3 4" id="KW-0440">LIM domain</keyword>
<evidence type="ECO:0000313" key="6">
    <source>
        <dbReference type="EMBL" id="KAJ7384974.1"/>
    </source>
</evidence>
<dbReference type="PANTHER" id="PTHR24219">
    <property type="entry name" value="LIM DOMAIN-CONTAINING PROTEIN JUB"/>
    <property type="match status" value="1"/>
</dbReference>
<dbReference type="SMART" id="SM00132">
    <property type="entry name" value="LIM"/>
    <property type="match status" value="3"/>
</dbReference>
<organism evidence="6 7">
    <name type="scientific">Desmophyllum pertusum</name>
    <dbReference type="NCBI Taxonomy" id="174260"/>
    <lineage>
        <taxon>Eukaryota</taxon>
        <taxon>Metazoa</taxon>
        <taxon>Cnidaria</taxon>
        <taxon>Anthozoa</taxon>
        <taxon>Hexacorallia</taxon>
        <taxon>Scleractinia</taxon>
        <taxon>Caryophylliina</taxon>
        <taxon>Caryophylliidae</taxon>
        <taxon>Desmophyllum</taxon>
    </lineage>
</organism>
<dbReference type="GO" id="GO:0035331">
    <property type="term" value="P:negative regulation of hippo signaling"/>
    <property type="evidence" value="ECO:0007669"/>
    <property type="project" value="TreeGrafter"/>
</dbReference>
<dbReference type="SUPFAM" id="SSF57716">
    <property type="entry name" value="Glucocorticoid receptor-like (DNA-binding domain)"/>
    <property type="match status" value="2"/>
</dbReference>
<evidence type="ECO:0000313" key="7">
    <source>
        <dbReference type="Proteomes" id="UP001163046"/>
    </source>
</evidence>
<gene>
    <name evidence="6" type="ORF">OS493_018663</name>
</gene>
<dbReference type="GO" id="GO:0007010">
    <property type="term" value="P:cytoskeleton organization"/>
    <property type="evidence" value="ECO:0007669"/>
    <property type="project" value="TreeGrafter"/>
</dbReference>
<keyword evidence="1 4" id="KW-0479">Metal-binding</keyword>
<dbReference type="Proteomes" id="UP001163046">
    <property type="component" value="Unassembled WGS sequence"/>
</dbReference>
<dbReference type="Gene3D" id="2.10.110.10">
    <property type="entry name" value="Cysteine Rich Protein"/>
    <property type="match status" value="3"/>
</dbReference>
<feature type="domain" description="LIM zinc-binding" evidence="5">
    <location>
        <begin position="31"/>
        <end position="92"/>
    </location>
</feature>
<feature type="domain" description="LIM zinc-binding" evidence="5">
    <location>
        <begin position="157"/>
        <end position="221"/>
    </location>
</feature>
<dbReference type="GO" id="GO:0005634">
    <property type="term" value="C:nucleus"/>
    <property type="evidence" value="ECO:0007669"/>
    <property type="project" value="TreeGrafter"/>
</dbReference>
<dbReference type="GO" id="GO:0046872">
    <property type="term" value="F:metal ion binding"/>
    <property type="evidence" value="ECO:0007669"/>
    <property type="project" value="UniProtKB-KW"/>
</dbReference>
<reference evidence="6" key="1">
    <citation type="submission" date="2023-01" db="EMBL/GenBank/DDBJ databases">
        <title>Genome assembly of the deep-sea coral Lophelia pertusa.</title>
        <authorList>
            <person name="Herrera S."/>
            <person name="Cordes E."/>
        </authorList>
    </citation>
    <scope>NUCLEOTIDE SEQUENCE</scope>
    <source>
        <strain evidence="6">USNM1676648</strain>
        <tissue evidence="6">Polyp</tissue>
    </source>
</reference>
<evidence type="ECO:0000256" key="3">
    <source>
        <dbReference type="ARBA" id="ARBA00023038"/>
    </source>
</evidence>
<evidence type="ECO:0000256" key="2">
    <source>
        <dbReference type="ARBA" id="ARBA00022833"/>
    </source>
</evidence>
<dbReference type="GO" id="GO:0005912">
    <property type="term" value="C:adherens junction"/>
    <property type="evidence" value="ECO:0007669"/>
    <property type="project" value="TreeGrafter"/>
</dbReference>
<evidence type="ECO:0000256" key="4">
    <source>
        <dbReference type="PROSITE-ProRule" id="PRU00125"/>
    </source>
</evidence>
<accession>A0A9X0D4X1</accession>
<dbReference type="GO" id="GO:0003714">
    <property type="term" value="F:transcription corepressor activity"/>
    <property type="evidence" value="ECO:0007669"/>
    <property type="project" value="TreeGrafter"/>
</dbReference>
<evidence type="ECO:0000256" key="1">
    <source>
        <dbReference type="ARBA" id="ARBA00022723"/>
    </source>
</evidence>
<dbReference type="FunFam" id="2.10.110.10:FF:000057">
    <property type="entry name" value="Zyxin"/>
    <property type="match status" value="1"/>
</dbReference>
<dbReference type="PANTHER" id="PTHR24219:SF4">
    <property type="entry name" value="LIM DOMAIN-CONTAINING PROTEIN JUB"/>
    <property type="match status" value="1"/>
</dbReference>
<proteinExistence type="predicted"/>
<dbReference type="GO" id="GO:0000932">
    <property type="term" value="C:P-body"/>
    <property type="evidence" value="ECO:0007669"/>
    <property type="project" value="TreeGrafter"/>
</dbReference>
<dbReference type="AlphaFoldDB" id="A0A9X0D4X1"/>
<sequence>MIQVEFFHELGKSLLRPQIMEHDKMDCQFSGVCHNCKQQINGCESACRAMEHLYHVQCFLCCSCGKQLIGEAFYNVNGKVYCEQDYKKLGITPKYCHCCGKTIKQKIIQALGRSYHPSCFRCSVCETELDGIPFTRDQECTIYCVPDYHRKFFPTCAVCQKLIAPTKGSKEILRVVSMGKNFHVDCFRCEDCGLQLSSKRQCYPQDQHILCLKCNGKRTPKSRSPQVTPVNSPCDSPNVTPRCLPRGRPRILRGRRL</sequence>
<dbReference type="PROSITE" id="PS00478">
    <property type="entry name" value="LIM_DOMAIN_1"/>
    <property type="match status" value="1"/>
</dbReference>
<dbReference type="InterPro" id="IPR001781">
    <property type="entry name" value="Znf_LIM"/>
</dbReference>
<keyword evidence="2 4" id="KW-0862">Zinc</keyword>
<dbReference type="Pfam" id="PF00412">
    <property type="entry name" value="LIM"/>
    <property type="match status" value="3"/>
</dbReference>
<keyword evidence="7" id="KW-1185">Reference proteome</keyword>
<dbReference type="OrthoDB" id="25414at2759"/>
<dbReference type="GO" id="GO:0005667">
    <property type="term" value="C:transcription regulator complex"/>
    <property type="evidence" value="ECO:0007669"/>
    <property type="project" value="TreeGrafter"/>
</dbReference>
<dbReference type="InterPro" id="IPR047172">
    <property type="entry name" value="Ajuba-like"/>
</dbReference>
<dbReference type="PROSITE" id="PS50023">
    <property type="entry name" value="LIM_DOMAIN_2"/>
    <property type="match status" value="3"/>
</dbReference>
<name>A0A9X0D4X1_9CNID</name>
<evidence type="ECO:0000259" key="5">
    <source>
        <dbReference type="PROSITE" id="PS50023"/>
    </source>
</evidence>
<protein>
    <recommendedName>
        <fullName evidence="5">LIM zinc-binding domain-containing protein</fullName>
    </recommendedName>
</protein>